<proteinExistence type="predicted"/>
<dbReference type="EMBL" id="KN824313">
    <property type="protein sequence ID" value="KIM25611.1"/>
    <property type="molecule type" value="Genomic_DNA"/>
</dbReference>
<keyword evidence="3" id="KW-1185">Reference proteome</keyword>
<name>A0A0C3B291_SERVB</name>
<accession>A0A0C3B291</accession>
<organism evidence="2 3">
    <name type="scientific">Serendipita vermifera MAFF 305830</name>
    <dbReference type="NCBI Taxonomy" id="933852"/>
    <lineage>
        <taxon>Eukaryota</taxon>
        <taxon>Fungi</taxon>
        <taxon>Dikarya</taxon>
        <taxon>Basidiomycota</taxon>
        <taxon>Agaricomycotina</taxon>
        <taxon>Agaricomycetes</taxon>
        <taxon>Sebacinales</taxon>
        <taxon>Serendipitaceae</taxon>
        <taxon>Serendipita</taxon>
    </lineage>
</organism>
<dbReference type="OrthoDB" id="3270367at2759"/>
<dbReference type="Proteomes" id="UP000054097">
    <property type="component" value="Unassembled WGS sequence"/>
</dbReference>
<sequence length="236" mass="24691">MSFSYGSIPPPESPPLRATPLSPAPPARADRRTKRHTAIDLNMAGLSLNDDGLANDPLDLNTGRRSDSSSSSGSSKRPITAIPVPKMINPLPPHYRHPSPAPSSQSTASVPSLASTHESSASSAASIASSRCSLAPKASKASLHHQDSSVYSSADSLSSAEPATPTTSTFSLESRSREQLENSPPISSLSRGETGPNPTVFPASLLFQAQTAENKPRTTRSAERPVERSLGAGLIF</sequence>
<evidence type="ECO:0000313" key="2">
    <source>
        <dbReference type="EMBL" id="KIM25611.1"/>
    </source>
</evidence>
<dbReference type="HOGENOM" id="CLU_1176032_0_0_1"/>
<dbReference type="AlphaFoldDB" id="A0A0C3B291"/>
<feature type="region of interest" description="Disordered" evidence="1">
    <location>
        <begin position="1"/>
        <end position="236"/>
    </location>
</feature>
<feature type="compositionally biased region" description="Low complexity" evidence="1">
    <location>
        <begin position="148"/>
        <end position="169"/>
    </location>
</feature>
<protein>
    <submittedName>
        <fullName evidence="2">Uncharacterized protein</fullName>
    </submittedName>
</protein>
<reference evidence="2 3" key="1">
    <citation type="submission" date="2014-04" db="EMBL/GenBank/DDBJ databases">
        <authorList>
            <consortium name="DOE Joint Genome Institute"/>
            <person name="Kuo A."/>
            <person name="Zuccaro A."/>
            <person name="Kohler A."/>
            <person name="Nagy L.G."/>
            <person name="Floudas D."/>
            <person name="Copeland A."/>
            <person name="Barry K.W."/>
            <person name="Cichocki N."/>
            <person name="Veneault-Fourrey C."/>
            <person name="LaButti K."/>
            <person name="Lindquist E.A."/>
            <person name="Lipzen A."/>
            <person name="Lundell T."/>
            <person name="Morin E."/>
            <person name="Murat C."/>
            <person name="Sun H."/>
            <person name="Tunlid A."/>
            <person name="Henrissat B."/>
            <person name="Grigoriev I.V."/>
            <person name="Hibbett D.S."/>
            <person name="Martin F."/>
            <person name="Nordberg H.P."/>
            <person name="Cantor M.N."/>
            <person name="Hua S.X."/>
        </authorList>
    </citation>
    <scope>NUCLEOTIDE SEQUENCE [LARGE SCALE GENOMIC DNA]</scope>
    <source>
        <strain evidence="2 3">MAFF 305830</strain>
    </source>
</reference>
<gene>
    <name evidence="2" type="ORF">M408DRAFT_209239</name>
</gene>
<feature type="compositionally biased region" description="Polar residues" evidence="1">
    <location>
        <begin position="181"/>
        <end position="191"/>
    </location>
</feature>
<evidence type="ECO:0000313" key="3">
    <source>
        <dbReference type="Proteomes" id="UP000054097"/>
    </source>
</evidence>
<feature type="compositionally biased region" description="Basic and acidic residues" evidence="1">
    <location>
        <begin position="214"/>
        <end position="227"/>
    </location>
</feature>
<evidence type="ECO:0000256" key="1">
    <source>
        <dbReference type="SAM" id="MobiDB-lite"/>
    </source>
</evidence>
<feature type="compositionally biased region" description="Low complexity" evidence="1">
    <location>
        <begin position="102"/>
        <end position="135"/>
    </location>
</feature>
<reference evidence="3" key="2">
    <citation type="submission" date="2015-01" db="EMBL/GenBank/DDBJ databases">
        <title>Evolutionary Origins and Diversification of the Mycorrhizal Mutualists.</title>
        <authorList>
            <consortium name="DOE Joint Genome Institute"/>
            <consortium name="Mycorrhizal Genomics Consortium"/>
            <person name="Kohler A."/>
            <person name="Kuo A."/>
            <person name="Nagy L.G."/>
            <person name="Floudas D."/>
            <person name="Copeland A."/>
            <person name="Barry K.W."/>
            <person name="Cichocki N."/>
            <person name="Veneault-Fourrey C."/>
            <person name="LaButti K."/>
            <person name="Lindquist E.A."/>
            <person name="Lipzen A."/>
            <person name="Lundell T."/>
            <person name="Morin E."/>
            <person name="Murat C."/>
            <person name="Riley R."/>
            <person name="Ohm R."/>
            <person name="Sun H."/>
            <person name="Tunlid A."/>
            <person name="Henrissat B."/>
            <person name="Grigoriev I.V."/>
            <person name="Hibbett D.S."/>
            <person name="Martin F."/>
        </authorList>
    </citation>
    <scope>NUCLEOTIDE SEQUENCE [LARGE SCALE GENOMIC DNA]</scope>
    <source>
        <strain evidence="3">MAFF 305830</strain>
    </source>
</reference>